<protein>
    <submittedName>
        <fullName evidence="2">Uncharacterized protein</fullName>
    </submittedName>
</protein>
<keyword evidence="3" id="KW-1185">Reference proteome</keyword>
<feature type="transmembrane region" description="Helical" evidence="1">
    <location>
        <begin position="196"/>
        <end position="214"/>
    </location>
</feature>
<dbReference type="PANTHER" id="PTHR37544">
    <property type="entry name" value="SPRAY-RELATED"/>
    <property type="match status" value="1"/>
</dbReference>
<keyword evidence="1" id="KW-0812">Transmembrane</keyword>
<feature type="transmembrane region" description="Helical" evidence="1">
    <location>
        <begin position="42"/>
        <end position="62"/>
    </location>
</feature>
<keyword evidence="1" id="KW-1133">Transmembrane helix</keyword>
<reference evidence="2" key="1">
    <citation type="submission" date="2023-06" db="EMBL/GenBank/DDBJ databases">
        <title>Genome-scale phylogeny and comparative genomics of the fungal order Sordariales.</title>
        <authorList>
            <consortium name="Lawrence Berkeley National Laboratory"/>
            <person name="Hensen N."/>
            <person name="Bonometti L."/>
            <person name="Westerberg I."/>
            <person name="Brannstrom I.O."/>
            <person name="Guillou S."/>
            <person name="Cros-Aarteil S."/>
            <person name="Calhoun S."/>
            <person name="Haridas S."/>
            <person name="Kuo A."/>
            <person name="Mondo S."/>
            <person name="Pangilinan J."/>
            <person name="Riley R."/>
            <person name="Labutti K."/>
            <person name="Andreopoulos B."/>
            <person name="Lipzen A."/>
            <person name="Chen C."/>
            <person name="Yanf M."/>
            <person name="Daum C."/>
            <person name="Ng V."/>
            <person name="Clum A."/>
            <person name="Steindorff A."/>
            <person name="Ohm R."/>
            <person name="Martin F."/>
            <person name="Silar P."/>
            <person name="Natvig D."/>
            <person name="Lalanne C."/>
            <person name="Gautier V."/>
            <person name="Ament-Velasquez S.L."/>
            <person name="Kruys A."/>
            <person name="Hutchinson M.I."/>
            <person name="Powell A.J."/>
            <person name="Barry K."/>
            <person name="Miller A.N."/>
            <person name="Grigoriev I.V."/>
            <person name="Debuchy R."/>
            <person name="Gladieux P."/>
            <person name="Thoren M.H."/>
            <person name="Johannesson H."/>
        </authorList>
    </citation>
    <scope>NUCLEOTIDE SEQUENCE</scope>
    <source>
        <strain evidence="2">CBS 307.81</strain>
    </source>
</reference>
<sequence length="564" mass="62948">MIGTRVKANRLSVTQDQPLHVEPEDENTRSAATWKPASVRPLTIGILAILQIVPAIVLEILLQKSKSTPFEFNTADSSSYATWQYPAMAFFLVDGLLWEVVYARICQLEPFYQLSLPQGASLENSLAMGYIDTTTFLVPVKSAMAHHWTVFLASVVYFATFTLSPLLTRLAWTLAWPASRSDTTVIVNLHEPWCRILEVLCLLSAGCGLGLALIQRRQSGLLSEVSSIEDLTRLLCDSPEFLSMLQKIPSHADSKAIQQALQHCRFRLLYKQNRLELVASQDPSTASIHRTIGIQNTSLDAHPYSLFPSVVWAVQLMVLGVHLPIVILPRFPPDDFNPDILRPLFTALLLINTWSWSGMQSSLSAILPFAIMTARRQNKEPRVRSYDSLNQIRQRFTPGSSLLQLTSGSTTCLMALCGSLNLQLMILLVNPLWDATLSIIKSQGLYATIPACLSGPALVAQILSYIVPVLSFAAFINALLYRRVFAPRKPNTVISKMIYLCRGEHLLQDVREGRVSSQVAVEGCYSFGWFQDREGRWFVGVDRRVNVAKEYKKVGEIGPELEQG</sequence>
<evidence type="ECO:0000313" key="2">
    <source>
        <dbReference type="EMBL" id="KAK0670133.1"/>
    </source>
</evidence>
<dbReference type="InterPro" id="IPR021840">
    <property type="entry name" value="DUF3433"/>
</dbReference>
<evidence type="ECO:0000256" key="1">
    <source>
        <dbReference type="SAM" id="Phobius"/>
    </source>
</evidence>
<gene>
    <name evidence="2" type="ORF">QBC41DRAFT_273345</name>
</gene>
<dbReference type="PANTHER" id="PTHR37544:SF3">
    <property type="entry name" value="SPRAY"/>
    <property type="match status" value="1"/>
</dbReference>
<name>A0AA40DB90_9PEZI</name>
<organism evidence="2 3">
    <name type="scientific">Cercophora samala</name>
    <dbReference type="NCBI Taxonomy" id="330535"/>
    <lineage>
        <taxon>Eukaryota</taxon>
        <taxon>Fungi</taxon>
        <taxon>Dikarya</taxon>
        <taxon>Ascomycota</taxon>
        <taxon>Pezizomycotina</taxon>
        <taxon>Sordariomycetes</taxon>
        <taxon>Sordariomycetidae</taxon>
        <taxon>Sordariales</taxon>
        <taxon>Lasiosphaeriaceae</taxon>
        <taxon>Cercophora</taxon>
    </lineage>
</organism>
<evidence type="ECO:0000313" key="3">
    <source>
        <dbReference type="Proteomes" id="UP001174997"/>
    </source>
</evidence>
<dbReference type="AlphaFoldDB" id="A0AA40DB90"/>
<feature type="transmembrane region" description="Helical" evidence="1">
    <location>
        <begin position="462"/>
        <end position="481"/>
    </location>
</feature>
<proteinExistence type="predicted"/>
<comment type="caution">
    <text evidence="2">The sequence shown here is derived from an EMBL/GenBank/DDBJ whole genome shotgun (WGS) entry which is preliminary data.</text>
</comment>
<feature type="transmembrane region" description="Helical" evidence="1">
    <location>
        <begin position="347"/>
        <end position="372"/>
    </location>
</feature>
<keyword evidence="1" id="KW-0472">Membrane</keyword>
<dbReference type="EMBL" id="JAULSY010000035">
    <property type="protein sequence ID" value="KAK0670133.1"/>
    <property type="molecule type" value="Genomic_DNA"/>
</dbReference>
<feature type="transmembrane region" description="Helical" evidence="1">
    <location>
        <begin position="306"/>
        <end position="327"/>
    </location>
</feature>
<accession>A0AA40DB90</accession>
<feature type="transmembrane region" description="Helical" evidence="1">
    <location>
        <begin position="150"/>
        <end position="176"/>
    </location>
</feature>
<feature type="transmembrane region" description="Helical" evidence="1">
    <location>
        <begin position="402"/>
        <end position="428"/>
    </location>
</feature>
<dbReference type="Pfam" id="PF11915">
    <property type="entry name" value="DUF3433"/>
    <property type="match status" value="1"/>
</dbReference>
<dbReference type="Proteomes" id="UP001174997">
    <property type="component" value="Unassembled WGS sequence"/>
</dbReference>